<dbReference type="PROSITE" id="PS50943">
    <property type="entry name" value="HTH_CROC1"/>
    <property type="match status" value="1"/>
</dbReference>
<sequence>MMRIEDSQRLGLIIRLSRARLGQTQAQLAAAAGVSRRWLSDLEHGKPRAEIGLVFRTLDALGLRLVAEPALPDPDEIDLDQHLATFVDPPPATREAT</sequence>
<dbReference type="RefSeq" id="WP_239677649.1">
    <property type="nucleotide sequence ID" value="NZ_CP070499.1"/>
</dbReference>
<dbReference type="AlphaFoldDB" id="A0A895YNG0"/>
<dbReference type="GO" id="GO:0003677">
    <property type="term" value="F:DNA binding"/>
    <property type="evidence" value="ECO:0007669"/>
    <property type="project" value="InterPro"/>
</dbReference>
<dbReference type="EMBL" id="CP070499">
    <property type="protein sequence ID" value="QSB15468.1"/>
    <property type="molecule type" value="Genomic_DNA"/>
</dbReference>
<dbReference type="InterPro" id="IPR010982">
    <property type="entry name" value="Lambda_DNA-bd_dom_sf"/>
</dbReference>
<feature type="domain" description="HTH cro/C1-type" evidence="1">
    <location>
        <begin position="14"/>
        <end position="68"/>
    </location>
</feature>
<evidence type="ECO:0000313" key="3">
    <source>
        <dbReference type="Proteomes" id="UP000662857"/>
    </source>
</evidence>
<dbReference type="KEGG" id="nhy:JQS43_03690"/>
<dbReference type="Gene3D" id="1.10.260.40">
    <property type="entry name" value="lambda repressor-like DNA-binding domains"/>
    <property type="match status" value="1"/>
</dbReference>
<accession>A0A895YNG0</accession>
<name>A0A895YNG0_9ACTN</name>
<gene>
    <name evidence="2" type="ORF">JQS43_03690</name>
</gene>
<evidence type="ECO:0000313" key="2">
    <source>
        <dbReference type="EMBL" id="QSB15468.1"/>
    </source>
</evidence>
<keyword evidence="3" id="KW-1185">Reference proteome</keyword>
<proteinExistence type="predicted"/>
<protein>
    <submittedName>
        <fullName evidence="2">Helix-turn-helix domain-containing protein</fullName>
    </submittedName>
</protein>
<dbReference type="Proteomes" id="UP000662857">
    <property type="component" value="Chromosome"/>
</dbReference>
<dbReference type="SMART" id="SM00530">
    <property type="entry name" value="HTH_XRE"/>
    <property type="match status" value="1"/>
</dbReference>
<evidence type="ECO:0000259" key="1">
    <source>
        <dbReference type="PROSITE" id="PS50943"/>
    </source>
</evidence>
<organism evidence="2 3">
    <name type="scientific">Natronosporangium hydrolyticum</name>
    <dbReference type="NCBI Taxonomy" id="2811111"/>
    <lineage>
        <taxon>Bacteria</taxon>
        <taxon>Bacillati</taxon>
        <taxon>Actinomycetota</taxon>
        <taxon>Actinomycetes</taxon>
        <taxon>Micromonosporales</taxon>
        <taxon>Micromonosporaceae</taxon>
        <taxon>Natronosporangium</taxon>
    </lineage>
</organism>
<dbReference type="InterPro" id="IPR001387">
    <property type="entry name" value="Cro/C1-type_HTH"/>
</dbReference>
<dbReference type="Pfam" id="PF13560">
    <property type="entry name" value="HTH_31"/>
    <property type="match status" value="1"/>
</dbReference>
<dbReference type="SUPFAM" id="SSF47413">
    <property type="entry name" value="lambda repressor-like DNA-binding domains"/>
    <property type="match status" value="1"/>
</dbReference>
<reference evidence="2" key="1">
    <citation type="submission" date="2021-02" db="EMBL/GenBank/DDBJ databases">
        <title>Natrosporangium hydrolyticum gen. nov., sp. nov, a haloalkaliphilic actinobacterium from a soda solonchak soil.</title>
        <authorList>
            <person name="Sorokin D.Y."/>
            <person name="Khijniak T.V."/>
            <person name="Zakharycheva A.P."/>
            <person name="Boueva O.V."/>
            <person name="Ariskina E.V."/>
            <person name="Hahnke R.L."/>
            <person name="Bunk B."/>
            <person name="Sproer C."/>
            <person name="Schumann P."/>
            <person name="Evtushenko L.I."/>
            <person name="Kublanov I.V."/>
        </authorList>
    </citation>
    <scope>NUCLEOTIDE SEQUENCE</scope>
    <source>
        <strain evidence="2">DSM 106523</strain>
    </source>
</reference>